<dbReference type="Pfam" id="PF13187">
    <property type="entry name" value="Fer4_9"/>
    <property type="match status" value="2"/>
</dbReference>
<dbReference type="InterPro" id="IPR017896">
    <property type="entry name" value="4Fe4S_Fe-S-bd"/>
</dbReference>
<dbReference type="STRING" id="1069081.SAMN05660197_1060"/>
<feature type="domain" description="4Fe-4S ferredoxin-type" evidence="5">
    <location>
        <begin position="270"/>
        <end position="299"/>
    </location>
</feature>
<reference evidence="7" key="1">
    <citation type="submission" date="2017-04" db="EMBL/GenBank/DDBJ databases">
        <authorList>
            <person name="Varghese N."/>
            <person name="Submissions S."/>
        </authorList>
    </citation>
    <scope>NUCLEOTIDE SEQUENCE [LARGE SCALE GENOMIC DNA]</scope>
    <source>
        <strain evidence="7">DSM 16512</strain>
    </source>
</reference>
<keyword evidence="2" id="KW-0479">Metal-binding</keyword>
<dbReference type="PROSITE" id="PS51379">
    <property type="entry name" value="4FE4S_FER_2"/>
    <property type="match status" value="3"/>
</dbReference>
<protein>
    <submittedName>
        <fullName evidence="6">4Fe-4S dicluster domain-containing protein</fullName>
    </submittedName>
</protein>
<dbReference type="InterPro" id="IPR050572">
    <property type="entry name" value="Fe-S_Ferredoxin"/>
</dbReference>
<evidence type="ECO:0000256" key="3">
    <source>
        <dbReference type="ARBA" id="ARBA00023004"/>
    </source>
</evidence>
<keyword evidence="1" id="KW-0004">4Fe-4S</keyword>
<dbReference type="SUPFAM" id="SSF54862">
    <property type="entry name" value="4Fe-4S ferredoxins"/>
    <property type="match status" value="2"/>
</dbReference>
<sequence>MIRLDAAKCVRYYSKLNECNSCEQICPADVIETQEGSLALKQDGCIDCGACVGVCPTEALQLSDFNVTEFFFDFVKSDEKIISCKSNFVCLAALGVEYLIALGAVKEIVLDIGHCETCDIKEKCFAQIEHNIAEANYVLEAIEQRGVQAKKLGVQKENVPDRREFFNIFTLKNVVKTKAKIDEQLEALEDPTVGLDTEQIRAIRQKSIPNKRKLLFTLLKKIEKPANYKYLENEHLSFTSEKEIDESCDNCSICYRICPTEALSTTSKASAILFDPLLCVRCHLCHDVCEKGSIKLAEYFDTKQFFEPEAKILAKFTIVRCEDCGICFTYFGGEKICQRCKIEEEEAKQLWGIE</sequence>
<evidence type="ECO:0000256" key="1">
    <source>
        <dbReference type="ARBA" id="ARBA00022485"/>
    </source>
</evidence>
<gene>
    <name evidence="6" type="ORF">SAMN05660197_1060</name>
</gene>
<evidence type="ECO:0000259" key="5">
    <source>
        <dbReference type="PROSITE" id="PS51379"/>
    </source>
</evidence>
<evidence type="ECO:0000313" key="7">
    <source>
        <dbReference type="Proteomes" id="UP000192602"/>
    </source>
</evidence>
<keyword evidence="3" id="KW-0408">Iron</keyword>
<dbReference type="AlphaFoldDB" id="A0A1W1WSI0"/>
<evidence type="ECO:0000313" key="6">
    <source>
        <dbReference type="EMBL" id="SMC09254.1"/>
    </source>
</evidence>
<dbReference type="GO" id="GO:0046872">
    <property type="term" value="F:metal ion binding"/>
    <property type="evidence" value="ECO:0007669"/>
    <property type="project" value="UniProtKB-KW"/>
</dbReference>
<feature type="domain" description="4Fe-4S ferredoxin-type" evidence="5">
    <location>
        <begin position="36"/>
        <end position="65"/>
    </location>
</feature>
<dbReference type="OrthoDB" id="9808559at2"/>
<dbReference type="RefSeq" id="WP_084275491.1">
    <property type="nucleotide sequence ID" value="NZ_AP026671.1"/>
</dbReference>
<feature type="domain" description="4Fe-4S ferredoxin-type" evidence="5">
    <location>
        <begin position="240"/>
        <end position="268"/>
    </location>
</feature>
<proteinExistence type="predicted"/>
<dbReference type="InterPro" id="IPR017900">
    <property type="entry name" value="4Fe4S_Fe_S_CS"/>
</dbReference>
<dbReference type="PANTHER" id="PTHR43687">
    <property type="entry name" value="ADENYLYLSULFATE REDUCTASE, BETA SUBUNIT"/>
    <property type="match status" value="1"/>
</dbReference>
<dbReference type="GO" id="GO:0051539">
    <property type="term" value="F:4 iron, 4 sulfur cluster binding"/>
    <property type="evidence" value="ECO:0007669"/>
    <property type="project" value="UniProtKB-KW"/>
</dbReference>
<dbReference type="PROSITE" id="PS00198">
    <property type="entry name" value="4FE4S_FER_1"/>
    <property type="match status" value="3"/>
</dbReference>
<keyword evidence="7" id="KW-1185">Reference proteome</keyword>
<keyword evidence="4" id="KW-0411">Iron-sulfur</keyword>
<dbReference type="EMBL" id="FWWZ01000001">
    <property type="protein sequence ID" value="SMC09254.1"/>
    <property type="molecule type" value="Genomic_DNA"/>
</dbReference>
<dbReference type="PANTHER" id="PTHR43687:SF1">
    <property type="entry name" value="FERREDOXIN III"/>
    <property type="match status" value="1"/>
</dbReference>
<organism evidence="6 7">
    <name type="scientific">Nitratiruptor tergarcus DSM 16512</name>
    <dbReference type="NCBI Taxonomy" id="1069081"/>
    <lineage>
        <taxon>Bacteria</taxon>
        <taxon>Pseudomonadati</taxon>
        <taxon>Campylobacterota</taxon>
        <taxon>Epsilonproteobacteria</taxon>
        <taxon>Nautiliales</taxon>
        <taxon>Nitratiruptoraceae</taxon>
        <taxon>Nitratiruptor</taxon>
    </lineage>
</organism>
<accession>A0A1W1WSI0</accession>
<evidence type="ECO:0000256" key="4">
    <source>
        <dbReference type="ARBA" id="ARBA00023014"/>
    </source>
</evidence>
<evidence type="ECO:0000256" key="2">
    <source>
        <dbReference type="ARBA" id="ARBA00022723"/>
    </source>
</evidence>
<name>A0A1W1WSI0_9BACT</name>
<dbReference type="Proteomes" id="UP000192602">
    <property type="component" value="Unassembled WGS sequence"/>
</dbReference>
<dbReference type="Gene3D" id="3.30.70.20">
    <property type="match status" value="2"/>
</dbReference>